<dbReference type="InterPro" id="IPR006135">
    <property type="entry name" value="T3SS_substrate_exporter"/>
</dbReference>
<keyword evidence="15" id="KW-0282">Flagellum</keyword>
<keyword evidence="16" id="KW-1185">Reference proteome</keyword>
<evidence type="ECO:0000313" key="16">
    <source>
        <dbReference type="Proteomes" id="UP000548632"/>
    </source>
</evidence>
<comment type="subcellular location">
    <subcellularLocation>
        <location evidence="1">Cell membrane</location>
        <topology evidence="1">Multi-pass membrane protein</topology>
    </subcellularLocation>
</comment>
<evidence type="ECO:0000256" key="3">
    <source>
        <dbReference type="ARBA" id="ARBA00021622"/>
    </source>
</evidence>
<feature type="region of interest" description="Disordered" evidence="14">
    <location>
        <begin position="1"/>
        <end position="29"/>
    </location>
</feature>
<dbReference type="EMBL" id="JABVCQ010000010">
    <property type="protein sequence ID" value="MBB1125774.1"/>
    <property type="molecule type" value="Genomic_DNA"/>
</dbReference>
<keyword evidence="15" id="KW-0966">Cell projection</keyword>
<feature type="transmembrane region" description="Helical" evidence="13">
    <location>
        <begin position="98"/>
        <end position="118"/>
    </location>
</feature>
<reference evidence="15 16" key="1">
    <citation type="journal article" date="2020" name="Arch. Microbiol.">
        <title>The genome sequence of the giant phototrophic gammaproteobacterium Thiospirillum jenense gives insight into its physiological properties and phylogenetic relationships.</title>
        <authorList>
            <person name="Imhoff J.F."/>
            <person name="Meyer T.E."/>
            <person name="Kyndt J.A."/>
        </authorList>
    </citation>
    <scope>NUCLEOTIDE SEQUENCE [LARGE SCALE GENOMIC DNA]</scope>
    <source>
        <strain evidence="15 16">DSM 216</strain>
    </source>
</reference>
<comment type="function">
    <text evidence="12 13">Required for formation of the rod structure in the basal body of the flagellar apparatus. Together with FliI and FliH, may constitute the export apparatus of flagellin.</text>
</comment>
<keyword evidence="10 13" id="KW-0472">Membrane</keyword>
<dbReference type="GO" id="GO:0009306">
    <property type="term" value="P:protein secretion"/>
    <property type="evidence" value="ECO:0007669"/>
    <property type="project" value="InterPro"/>
</dbReference>
<keyword evidence="5 13" id="KW-1003">Cell membrane</keyword>
<dbReference type="Gene3D" id="6.10.250.2080">
    <property type="match status" value="1"/>
</dbReference>
<dbReference type="PANTHER" id="PTHR30531">
    <property type="entry name" value="FLAGELLAR BIOSYNTHETIC PROTEIN FLHB"/>
    <property type="match status" value="1"/>
</dbReference>
<evidence type="ECO:0000256" key="8">
    <source>
        <dbReference type="ARBA" id="ARBA00022927"/>
    </source>
</evidence>
<evidence type="ECO:0000256" key="6">
    <source>
        <dbReference type="ARBA" id="ARBA00022692"/>
    </source>
</evidence>
<dbReference type="InterPro" id="IPR029025">
    <property type="entry name" value="T3SS_substrate_exporter_C"/>
</dbReference>
<name>A0A839HAX3_9GAMM</name>
<keyword evidence="4 13" id="KW-0813">Transport</keyword>
<evidence type="ECO:0000256" key="4">
    <source>
        <dbReference type="ARBA" id="ARBA00022448"/>
    </source>
</evidence>
<proteinExistence type="inferred from homology"/>
<evidence type="ECO:0000256" key="14">
    <source>
        <dbReference type="SAM" id="MobiDB-lite"/>
    </source>
</evidence>
<comment type="similarity">
    <text evidence="2 13">Belongs to the type III secretion exporter family.</text>
</comment>
<evidence type="ECO:0000256" key="10">
    <source>
        <dbReference type="ARBA" id="ARBA00023136"/>
    </source>
</evidence>
<keyword evidence="9 13" id="KW-1133">Transmembrane helix</keyword>
<evidence type="ECO:0000256" key="2">
    <source>
        <dbReference type="ARBA" id="ARBA00010690"/>
    </source>
</evidence>
<evidence type="ECO:0000313" key="15">
    <source>
        <dbReference type="EMBL" id="MBB1125774.1"/>
    </source>
</evidence>
<keyword evidence="8 13" id="KW-0653">Protein transport</keyword>
<feature type="transmembrane region" description="Helical" evidence="13">
    <location>
        <begin position="35"/>
        <end position="54"/>
    </location>
</feature>
<protein>
    <recommendedName>
        <fullName evidence="3 13">Flagellar biosynthetic protein FlhB</fullName>
    </recommendedName>
</protein>
<dbReference type="Proteomes" id="UP000548632">
    <property type="component" value="Unassembled WGS sequence"/>
</dbReference>
<dbReference type="GO" id="GO:0044780">
    <property type="term" value="P:bacterial-type flagellum assembly"/>
    <property type="evidence" value="ECO:0007669"/>
    <property type="project" value="InterPro"/>
</dbReference>
<evidence type="ECO:0000256" key="9">
    <source>
        <dbReference type="ARBA" id="ARBA00022989"/>
    </source>
</evidence>
<dbReference type="GO" id="GO:0005886">
    <property type="term" value="C:plasma membrane"/>
    <property type="evidence" value="ECO:0007669"/>
    <property type="project" value="UniProtKB-SubCell"/>
</dbReference>
<feature type="transmembrane region" description="Helical" evidence="13">
    <location>
        <begin position="139"/>
        <end position="170"/>
    </location>
</feature>
<feature type="transmembrane region" description="Helical" evidence="13">
    <location>
        <begin position="193"/>
        <end position="216"/>
    </location>
</feature>
<feature type="compositionally biased region" description="Basic and acidic residues" evidence="14">
    <location>
        <begin position="19"/>
        <end position="29"/>
    </location>
</feature>
<evidence type="ECO:0000256" key="5">
    <source>
        <dbReference type="ARBA" id="ARBA00022475"/>
    </source>
</evidence>
<evidence type="ECO:0000256" key="12">
    <source>
        <dbReference type="ARBA" id="ARBA00025078"/>
    </source>
</evidence>
<keyword evidence="6 13" id="KW-0812">Transmembrane</keyword>
<evidence type="ECO:0000256" key="7">
    <source>
        <dbReference type="ARBA" id="ARBA00022795"/>
    </source>
</evidence>
<evidence type="ECO:0000256" key="1">
    <source>
        <dbReference type="ARBA" id="ARBA00004651"/>
    </source>
</evidence>
<dbReference type="Pfam" id="PF01312">
    <property type="entry name" value="Bac_export_2"/>
    <property type="match status" value="1"/>
</dbReference>
<dbReference type="InterPro" id="IPR006136">
    <property type="entry name" value="FlhB"/>
</dbReference>
<dbReference type="SUPFAM" id="SSF160544">
    <property type="entry name" value="EscU C-terminal domain-like"/>
    <property type="match status" value="1"/>
</dbReference>
<evidence type="ECO:0000256" key="13">
    <source>
        <dbReference type="RuleBase" id="RU364091"/>
    </source>
</evidence>
<dbReference type="Gene3D" id="3.40.1690.10">
    <property type="entry name" value="secretion proteins EscU"/>
    <property type="match status" value="1"/>
</dbReference>
<accession>A0A839HAX3</accession>
<organism evidence="15 16">
    <name type="scientific">Thiospirillum jenense</name>
    <dbReference type="NCBI Taxonomy" id="1653858"/>
    <lineage>
        <taxon>Bacteria</taxon>
        <taxon>Pseudomonadati</taxon>
        <taxon>Pseudomonadota</taxon>
        <taxon>Gammaproteobacteria</taxon>
        <taxon>Chromatiales</taxon>
        <taxon>Chromatiaceae</taxon>
        <taxon>Thiospirillum</taxon>
    </lineage>
</organism>
<dbReference type="RefSeq" id="WP_182583408.1">
    <property type="nucleotide sequence ID" value="NZ_JABVCQ010000010.1"/>
</dbReference>
<dbReference type="AlphaFoldDB" id="A0A839HAX3"/>
<keyword evidence="15" id="KW-0969">Cilium</keyword>
<dbReference type="PANTHER" id="PTHR30531:SF12">
    <property type="entry name" value="FLAGELLAR BIOSYNTHETIC PROTEIN FLHB"/>
    <property type="match status" value="1"/>
</dbReference>
<dbReference type="NCBIfam" id="TIGR00328">
    <property type="entry name" value="flhB"/>
    <property type="match status" value="1"/>
</dbReference>
<keyword evidence="11 13" id="KW-1006">Bacterial flagellum protein export</keyword>
<keyword evidence="7 13" id="KW-1005">Bacterial flagellum biogenesis</keyword>
<evidence type="ECO:0000256" key="11">
    <source>
        <dbReference type="ARBA" id="ARBA00023225"/>
    </source>
</evidence>
<dbReference type="PRINTS" id="PR00950">
    <property type="entry name" value="TYPE3IMSPROT"/>
</dbReference>
<gene>
    <name evidence="13 15" type="primary">flhB</name>
    <name evidence="15" type="ORF">HUK38_05950</name>
</gene>
<comment type="caution">
    <text evidence="15">The sequence shown here is derived from an EMBL/GenBank/DDBJ whole genome shotgun (WGS) entry which is preliminary data.</text>
</comment>
<sequence>MAAENENGQEKTEQPTGKRITESREKGQIPRSKELNTVIELMAGGGFILIYGGYLGTQLSQHITAAFTIDREQAFDTALLVTALHEQIRTALLTLTPLFVVLALAALFGSVLIGGLNFSTKALMPNFGKLNPIKGIKRLFSSTGLIELVKALGKFLVVSIVAGMALWGIVDEILGLGQEPAAVAIVHAGELSAWIFFTVSSALIILALIDVPFQLWNHNKQLRMTLQEVKDEQKETDGRPEIKSRIRQLQYQMAQKRMMAEVPKADVVITNPTHYAVALRYDADTMRAPRLLAKGMDSVAFAIRELAEQHDVMRIEAPEVARAIYFTTELNQEIPNGLFVAVARILAYVYQLRRQDIQVELPHDLPVPPEYLDPNRARQARRKSL</sequence>